<keyword evidence="4" id="KW-1185">Reference proteome</keyword>
<dbReference type="PANTHER" id="PTHR35596:SF1">
    <property type="entry name" value="MICROBIAL-TYPE PARG CATALYTIC DOMAIN-CONTAINING PROTEIN"/>
    <property type="match status" value="1"/>
</dbReference>
<gene>
    <name evidence="3" type="ORF">AKO1_007596</name>
</gene>
<reference evidence="3 4" key="1">
    <citation type="submission" date="2024-03" db="EMBL/GenBank/DDBJ databases">
        <title>The Acrasis kona genome and developmental transcriptomes reveal deep origins of eukaryotic multicellular pathways.</title>
        <authorList>
            <person name="Sheikh S."/>
            <person name="Fu C.-J."/>
            <person name="Brown M.W."/>
            <person name="Baldauf S.L."/>
        </authorList>
    </citation>
    <scope>NUCLEOTIDE SEQUENCE [LARGE SCALE GENOMIC DNA]</scope>
    <source>
        <strain evidence="3 4">ATCC MYA-3509</strain>
    </source>
</reference>
<comment type="caution">
    <text evidence="3">The sequence shown here is derived from an EMBL/GenBank/DDBJ whole genome shotgun (WGS) entry which is preliminary data.</text>
</comment>
<dbReference type="Gene3D" id="3.40.220.10">
    <property type="entry name" value="Leucine Aminopeptidase, subunit E, domain 1"/>
    <property type="match status" value="1"/>
</dbReference>
<accession>A0AAW2YRD2</accession>
<dbReference type="AlphaFoldDB" id="A0AAW2YRD2"/>
<evidence type="ECO:0000313" key="3">
    <source>
        <dbReference type="EMBL" id="KAL0479406.1"/>
    </source>
</evidence>
<dbReference type="InterPro" id="IPR043472">
    <property type="entry name" value="Macro_dom-like"/>
</dbReference>
<evidence type="ECO:0000256" key="1">
    <source>
        <dbReference type="SAM" id="MobiDB-lite"/>
    </source>
</evidence>
<dbReference type="Pfam" id="PF10021">
    <property type="entry name" value="PARG_cat_microb"/>
    <property type="match status" value="1"/>
</dbReference>
<feature type="domain" description="Microbial-type PARG catalytic" evidence="2">
    <location>
        <begin position="177"/>
        <end position="242"/>
    </location>
</feature>
<proteinExistence type="predicted"/>
<evidence type="ECO:0000313" key="4">
    <source>
        <dbReference type="Proteomes" id="UP001431209"/>
    </source>
</evidence>
<dbReference type="PANTHER" id="PTHR35596">
    <property type="entry name" value="DUF2263 DOMAIN-CONTAINING PROTEIN"/>
    <property type="match status" value="1"/>
</dbReference>
<feature type="region of interest" description="Disordered" evidence="1">
    <location>
        <begin position="1"/>
        <end position="27"/>
    </location>
</feature>
<name>A0AAW2YRD2_9EUKA</name>
<feature type="compositionally biased region" description="Polar residues" evidence="1">
    <location>
        <begin position="11"/>
        <end position="25"/>
    </location>
</feature>
<sequence length="421" mass="47908">MIQGKPKVRTENSSLYPSNSHQIHPNANEDDFPSKYLVFQESQDQIKLFEEWCNSIRNDNSTEHRDSIIQLYTNLFHGSKGARYFDLHGQHFQNFALEVTRGMNHTNLRKLSTSKDHANRRILRARVYAVCTRSDVDWDGTPLQEVELINKKKNQLLDHLQSLYMYDWYTLSSPPTSPQSTSVSEPFNLEISCIRQGTQEAVEQLHNESNKKIAWLNFAAGHNVCGSYSVNHGGSQEEEVATNCDGAVLLGTMGEMQTTGIKSVARGNWVLYKNGCHIPPGGNYFAKTTFVTCEKPIECYMIATAFADFRLHVPIFHPYSERSFFFTLSGATRDEAQLHERCMIDIEGVLKTCIQNGIECLVTGASGCGAFYHDPFVECKLWRRALTKPEYRTGSLKKVVFAVLDKEDSKNWIAFNQEFNN</sequence>
<dbReference type="Proteomes" id="UP001431209">
    <property type="component" value="Unassembled WGS sequence"/>
</dbReference>
<dbReference type="EMBL" id="JAOPGA020000552">
    <property type="protein sequence ID" value="KAL0479406.1"/>
    <property type="molecule type" value="Genomic_DNA"/>
</dbReference>
<dbReference type="InterPro" id="IPR019261">
    <property type="entry name" value="PARG_cat_microbial"/>
</dbReference>
<protein>
    <submittedName>
        <fullName evidence="3">Nucleoporin Nup214</fullName>
    </submittedName>
</protein>
<organism evidence="3 4">
    <name type="scientific">Acrasis kona</name>
    <dbReference type="NCBI Taxonomy" id="1008807"/>
    <lineage>
        <taxon>Eukaryota</taxon>
        <taxon>Discoba</taxon>
        <taxon>Heterolobosea</taxon>
        <taxon>Tetramitia</taxon>
        <taxon>Eutetramitia</taxon>
        <taxon>Acrasidae</taxon>
        <taxon>Acrasis</taxon>
    </lineage>
</organism>
<evidence type="ECO:0000259" key="2">
    <source>
        <dbReference type="Pfam" id="PF10021"/>
    </source>
</evidence>